<evidence type="ECO:0000313" key="4">
    <source>
        <dbReference type="Proteomes" id="UP000886520"/>
    </source>
</evidence>
<comment type="caution">
    <text evidence="3">The sequence shown here is derived from an EMBL/GenBank/DDBJ whole genome shotgun (WGS) entry which is preliminary data.</text>
</comment>
<reference evidence="3" key="1">
    <citation type="submission" date="2021-01" db="EMBL/GenBank/DDBJ databases">
        <title>Adiantum capillus-veneris genome.</title>
        <authorList>
            <person name="Fang Y."/>
            <person name="Liao Q."/>
        </authorList>
    </citation>
    <scope>NUCLEOTIDE SEQUENCE</scope>
    <source>
        <strain evidence="3">H3</strain>
        <tissue evidence="3">Leaf</tissue>
    </source>
</reference>
<dbReference type="Gene3D" id="3.30.40.10">
    <property type="entry name" value="Zinc/RING finger domain, C3HC4 (zinc finger)"/>
    <property type="match status" value="1"/>
</dbReference>
<dbReference type="AlphaFoldDB" id="A0A9D4ZBF9"/>
<evidence type="ECO:0000256" key="1">
    <source>
        <dbReference type="PROSITE-ProRule" id="PRU00175"/>
    </source>
</evidence>
<dbReference type="PANTHER" id="PTHR22765">
    <property type="entry name" value="RING FINGER AND PROTEASE ASSOCIATED DOMAIN-CONTAINING"/>
    <property type="match status" value="1"/>
</dbReference>
<keyword evidence="1" id="KW-0479">Metal-binding</keyword>
<organism evidence="3 4">
    <name type="scientific">Adiantum capillus-veneris</name>
    <name type="common">Maidenhair fern</name>
    <dbReference type="NCBI Taxonomy" id="13818"/>
    <lineage>
        <taxon>Eukaryota</taxon>
        <taxon>Viridiplantae</taxon>
        <taxon>Streptophyta</taxon>
        <taxon>Embryophyta</taxon>
        <taxon>Tracheophyta</taxon>
        <taxon>Polypodiopsida</taxon>
        <taxon>Polypodiidae</taxon>
        <taxon>Polypodiales</taxon>
        <taxon>Pteridineae</taxon>
        <taxon>Pteridaceae</taxon>
        <taxon>Vittarioideae</taxon>
        <taxon>Adiantum</taxon>
    </lineage>
</organism>
<gene>
    <name evidence="3" type="ORF">GOP47_0015684</name>
</gene>
<dbReference type="InterPro" id="IPR051826">
    <property type="entry name" value="E3_ubiquitin-ligase_domain"/>
</dbReference>
<dbReference type="PANTHER" id="PTHR22765:SF434">
    <property type="entry name" value="GB|AAD18119.1-RELATED"/>
    <property type="match status" value="1"/>
</dbReference>
<dbReference type="InterPro" id="IPR001841">
    <property type="entry name" value="Znf_RING"/>
</dbReference>
<dbReference type="GO" id="GO:0061630">
    <property type="term" value="F:ubiquitin protein ligase activity"/>
    <property type="evidence" value="ECO:0007669"/>
    <property type="project" value="TreeGrafter"/>
</dbReference>
<dbReference type="PROSITE" id="PS50089">
    <property type="entry name" value="ZF_RING_2"/>
    <property type="match status" value="1"/>
</dbReference>
<dbReference type="SUPFAM" id="SSF57850">
    <property type="entry name" value="RING/U-box"/>
    <property type="match status" value="1"/>
</dbReference>
<keyword evidence="1" id="KW-0862">Zinc</keyword>
<dbReference type="InterPro" id="IPR013083">
    <property type="entry name" value="Znf_RING/FYVE/PHD"/>
</dbReference>
<keyword evidence="4" id="KW-1185">Reference proteome</keyword>
<dbReference type="OrthoDB" id="74835at2759"/>
<dbReference type="GO" id="GO:0008270">
    <property type="term" value="F:zinc ion binding"/>
    <property type="evidence" value="ECO:0007669"/>
    <property type="project" value="UniProtKB-KW"/>
</dbReference>
<dbReference type="SMART" id="SM00184">
    <property type="entry name" value="RING"/>
    <property type="match status" value="1"/>
</dbReference>
<evidence type="ECO:0000259" key="2">
    <source>
        <dbReference type="PROSITE" id="PS50089"/>
    </source>
</evidence>
<protein>
    <recommendedName>
        <fullName evidence="2">RING-type domain-containing protein</fullName>
    </recommendedName>
</protein>
<feature type="domain" description="RING-type" evidence="2">
    <location>
        <begin position="239"/>
        <end position="280"/>
    </location>
</feature>
<accession>A0A9D4ZBF9</accession>
<keyword evidence="1" id="KW-0863">Zinc-finger</keyword>
<evidence type="ECO:0000313" key="3">
    <source>
        <dbReference type="EMBL" id="KAI5069383.1"/>
    </source>
</evidence>
<sequence>MERGCPPNCLCNACLPIRIRALLEAPTNVQRTALRALSGVRVQAANVGFPGLGAFNSSGPSPSLMDALFEEALGRPSSASPTFPPAIRPSSPTMGRNEAAFYLQSVDAFMPAQQPISDQPPVPVLEPLPQPQPQHQQLNSPGIPLSLQHDANRIHSEIPHWLHQYIGCLRPGLDHIIRNLANAGPYKRSGMLEGIYMIIETYTKYYEEFNAPERGPGERPNLDHLDVERYVPVPNDGICTICYDMFTEGDEIIWTPCRHKYHVSCLGELGSYSRQCPVCRGDW</sequence>
<dbReference type="Pfam" id="PF13639">
    <property type="entry name" value="zf-RING_2"/>
    <property type="match status" value="1"/>
</dbReference>
<dbReference type="CDD" id="cd16448">
    <property type="entry name" value="RING-H2"/>
    <property type="match status" value="1"/>
</dbReference>
<name>A0A9D4ZBF9_ADICA</name>
<dbReference type="Proteomes" id="UP000886520">
    <property type="component" value="Chromosome 15"/>
</dbReference>
<dbReference type="EMBL" id="JABFUD020000015">
    <property type="protein sequence ID" value="KAI5069383.1"/>
    <property type="molecule type" value="Genomic_DNA"/>
</dbReference>
<dbReference type="GO" id="GO:0006511">
    <property type="term" value="P:ubiquitin-dependent protein catabolic process"/>
    <property type="evidence" value="ECO:0007669"/>
    <property type="project" value="TreeGrafter"/>
</dbReference>
<proteinExistence type="predicted"/>